<evidence type="ECO:0000313" key="2">
    <source>
        <dbReference type="Proteomes" id="UP001246858"/>
    </source>
</evidence>
<dbReference type="EMBL" id="JAVDTF010000004">
    <property type="protein sequence ID" value="MDR6785360.1"/>
    <property type="molecule type" value="Genomic_DNA"/>
</dbReference>
<reference evidence="1" key="1">
    <citation type="submission" date="2023-07" db="EMBL/GenBank/DDBJ databases">
        <title>Sorghum-associated microbial communities from plants grown in Nebraska, USA.</title>
        <authorList>
            <person name="Schachtman D."/>
        </authorList>
    </citation>
    <scope>NUCLEOTIDE SEQUENCE</scope>
    <source>
        <strain evidence="1">2697</strain>
    </source>
</reference>
<sequence>MMYDELRKRVLLKTGLDHITSRDCEQIANGINQSLNRHISVTTLKRVFGFAKKQHSFSKYTLAILMDYANADGLILPDSKPALSANPRPRNKQIRSFITETEAYTEAFNGQLSLNPKQLVLEALETLQKQKLEFLPLAERGRCVGMVYAKDLVYFLGCDDQMYGTLYHKFNFDLDTAIAILCRS</sequence>
<keyword evidence="2" id="KW-1185">Reference proteome</keyword>
<name>A0ACC6L1R1_9SPHI</name>
<dbReference type="Proteomes" id="UP001246858">
    <property type="component" value="Unassembled WGS sequence"/>
</dbReference>
<organism evidence="1 2">
    <name type="scientific">Pedobacter africanus</name>
    <dbReference type="NCBI Taxonomy" id="151894"/>
    <lineage>
        <taxon>Bacteria</taxon>
        <taxon>Pseudomonadati</taxon>
        <taxon>Bacteroidota</taxon>
        <taxon>Sphingobacteriia</taxon>
        <taxon>Sphingobacteriales</taxon>
        <taxon>Sphingobacteriaceae</taxon>
        <taxon>Pedobacter</taxon>
    </lineage>
</organism>
<accession>A0ACC6L1R1</accession>
<comment type="caution">
    <text evidence="1">The sequence shown here is derived from an EMBL/GenBank/DDBJ whole genome shotgun (WGS) entry which is preliminary data.</text>
</comment>
<evidence type="ECO:0000313" key="1">
    <source>
        <dbReference type="EMBL" id="MDR6785360.1"/>
    </source>
</evidence>
<proteinExistence type="predicted"/>
<protein>
    <submittedName>
        <fullName evidence="1">Signal-transduction protein with cAMP-binding, CBS, and nucleotidyltransferase domain</fullName>
    </submittedName>
</protein>
<gene>
    <name evidence="1" type="ORF">J2X78_003945</name>
</gene>